<reference evidence="2 3" key="1">
    <citation type="submission" date="2018-04" db="EMBL/GenBank/DDBJ databases">
        <title>Genomic Encyclopedia of Archaeal and Bacterial Type Strains, Phase II (KMG-II): from individual species to whole genera.</title>
        <authorList>
            <person name="Goeker M."/>
        </authorList>
    </citation>
    <scope>NUCLEOTIDE SEQUENCE [LARGE SCALE GENOMIC DNA]</scope>
    <source>
        <strain evidence="2 3">DSM 45169</strain>
    </source>
</reference>
<dbReference type="InterPro" id="IPR013830">
    <property type="entry name" value="SGNH_hydro"/>
</dbReference>
<dbReference type="Proteomes" id="UP000241639">
    <property type="component" value="Unassembled WGS sequence"/>
</dbReference>
<evidence type="ECO:0000313" key="2">
    <source>
        <dbReference type="EMBL" id="PTM58499.1"/>
    </source>
</evidence>
<comment type="caution">
    <text evidence="2">The sequence shown here is derived from an EMBL/GenBank/DDBJ whole genome shotgun (WGS) entry which is preliminary data.</text>
</comment>
<accession>A0A2T4Z9D5</accession>
<name>A0A2T4Z9D5_9BACL</name>
<keyword evidence="3" id="KW-1185">Reference proteome</keyword>
<dbReference type="PANTHER" id="PTHR30383">
    <property type="entry name" value="THIOESTERASE 1/PROTEASE 1/LYSOPHOSPHOLIPASE L1"/>
    <property type="match status" value="1"/>
</dbReference>
<dbReference type="Pfam" id="PF13472">
    <property type="entry name" value="Lipase_GDSL_2"/>
    <property type="match status" value="1"/>
</dbReference>
<sequence>MRHSYYLAIGDSITVGVGASPGQGYAPLAVRSLKNTGVPLKLLRAARKGAISREVLAWTTLSPRLRAWIRQAQVISILIGGNDLLRAFLAFRLTQRPAVLTSTLLSYRANLHRIITHIRQLTPVPVFFLNQYNPFPRSPFAANWIDAFNRQIAGTADNWGIPLVDLHDLFLGQEPQWIDGFRTGSLSDVPLLGSKPIHPNNRGHQAIAAVVAATILECFPPAG</sequence>
<dbReference type="AlphaFoldDB" id="A0A2T4Z9D5"/>
<dbReference type="SUPFAM" id="SSF52266">
    <property type="entry name" value="SGNH hydrolase"/>
    <property type="match status" value="1"/>
</dbReference>
<dbReference type="EMBL" id="PZZP01000001">
    <property type="protein sequence ID" value="PTM58499.1"/>
    <property type="molecule type" value="Genomic_DNA"/>
</dbReference>
<dbReference type="OrthoDB" id="26855at2"/>
<feature type="domain" description="SGNH hydrolase-type esterase" evidence="1">
    <location>
        <begin position="8"/>
        <end position="206"/>
    </location>
</feature>
<protein>
    <submittedName>
        <fullName evidence="2">Lysophospholipase L1-like esterase</fullName>
    </submittedName>
</protein>
<evidence type="ECO:0000313" key="3">
    <source>
        <dbReference type="Proteomes" id="UP000241639"/>
    </source>
</evidence>
<organism evidence="2 3">
    <name type="scientific">Desmospora activa DSM 45169</name>
    <dbReference type="NCBI Taxonomy" id="1121389"/>
    <lineage>
        <taxon>Bacteria</taxon>
        <taxon>Bacillati</taxon>
        <taxon>Bacillota</taxon>
        <taxon>Bacilli</taxon>
        <taxon>Bacillales</taxon>
        <taxon>Thermoactinomycetaceae</taxon>
        <taxon>Desmospora</taxon>
    </lineage>
</organism>
<gene>
    <name evidence="2" type="ORF">C8J48_1084</name>
</gene>
<evidence type="ECO:0000259" key="1">
    <source>
        <dbReference type="Pfam" id="PF13472"/>
    </source>
</evidence>
<dbReference type="RefSeq" id="WP_107725298.1">
    <property type="nucleotide sequence ID" value="NZ_PZZP01000001.1"/>
</dbReference>
<dbReference type="InterPro" id="IPR036514">
    <property type="entry name" value="SGNH_hydro_sf"/>
</dbReference>
<dbReference type="PANTHER" id="PTHR30383:SF5">
    <property type="entry name" value="SGNH HYDROLASE-TYPE ESTERASE DOMAIN-CONTAINING PROTEIN"/>
    <property type="match status" value="1"/>
</dbReference>
<dbReference type="InterPro" id="IPR051532">
    <property type="entry name" value="Ester_Hydrolysis_Enzymes"/>
</dbReference>
<dbReference type="Gene3D" id="3.40.50.1110">
    <property type="entry name" value="SGNH hydrolase"/>
    <property type="match status" value="1"/>
</dbReference>
<dbReference type="GO" id="GO:0004622">
    <property type="term" value="F:phosphatidylcholine lysophospholipase activity"/>
    <property type="evidence" value="ECO:0007669"/>
    <property type="project" value="TreeGrafter"/>
</dbReference>
<proteinExistence type="predicted"/>